<feature type="region of interest" description="Disordered" evidence="1">
    <location>
        <begin position="31"/>
        <end position="58"/>
    </location>
</feature>
<dbReference type="Proteomes" id="UP000019487">
    <property type="component" value="Unassembled WGS sequence"/>
</dbReference>
<reference evidence="2 3" key="1">
    <citation type="journal article" date="2014" name="Genome Announc.">
        <title>Draft genome sequence of Sclerotinia borealis, a psychrophilic plant pathogenic fungus.</title>
        <authorList>
            <person name="Mardanov A.V."/>
            <person name="Beletsky A.V."/>
            <person name="Kadnikov V.V."/>
            <person name="Ignatov A.N."/>
            <person name="Ravin N.V."/>
        </authorList>
    </citation>
    <scope>NUCLEOTIDE SEQUENCE [LARGE SCALE GENOMIC DNA]</scope>
    <source>
        <strain evidence="3">F-4157</strain>
    </source>
</reference>
<dbReference type="HOGENOM" id="CLU_1384888_0_0_1"/>
<evidence type="ECO:0000313" key="3">
    <source>
        <dbReference type="Proteomes" id="UP000019487"/>
    </source>
</evidence>
<proteinExistence type="predicted"/>
<keyword evidence="3" id="KW-1185">Reference proteome</keyword>
<dbReference type="EMBL" id="AYSA01000928">
    <property type="protein sequence ID" value="ESZ89511.1"/>
    <property type="molecule type" value="Genomic_DNA"/>
</dbReference>
<sequence>MRRSKSKHELSDIKLSVGHIKLPLKSIPDESKALCKDSSSSQPESGEPTVPMKDNKSFDQMKPQADCENKILTKAHENLKTRYIAHACGSIASESNTSDTDSLCTESMSKTLRIEKKPPFPPIDLQTNTQVSPEQCLEVFKHVSATLNELEPIAREATVSQSRNHHEHCQDLIELHCRLLDDYVELLGIFQHGGLIY</sequence>
<evidence type="ECO:0000256" key="1">
    <source>
        <dbReference type="SAM" id="MobiDB-lite"/>
    </source>
</evidence>
<protein>
    <submittedName>
        <fullName evidence="2">Uncharacterized protein</fullName>
    </submittedName>
</protein>
<name>W9C0S0_SCLBF</name>
<organism evidence="2 3">
    <name type="scientific">Sclerotinia borealis (strain F-4128)</name>
    <dbReference type="NCBI Taxonomy" id="1432307"/>
    <lineage>
        <taxon>Eukaryota</taxon>
        <taxon>Fungi</taxon>
        <taxon>Dikarya</taxon>
        <taxon>Ascomycota</taxon>
        <taxon>Pezizomycotina</taxon>
        <taxon>Leotiomycetes</taxon>
        <taxon>Helotiales</taxon>
        <taxon>Sclerotiniaceae</taxon>
        <taxon>Sclerotinia</taxon>
    </lineage>
</organism>
<accession>W9C0S0</accession>
<comment type="caution">
    <text evidence="2">The sequence shown here is derived from an EMBL/GenBank/DDBJ whole genome shotgun (WGS) entry which is preliminary data.</text>
</comment>
<dbReference type="AlphaFoldDB" id="W9C0S0"/>
<gene>
    <name evidence="2" type="ORF">SBOR_10105</name>
</gene>
<evidence type="ECO:0000313" key="2">
    <source>
        <dbReference type="EMBL" id="ESZ89511.1"/>
    </source>
</evidence>